<comment type="caution">
    <text evidence="1">The sequence shown here is derived from an EMBL/GenBank/DDBJ whole genome shotgun (WGS) entry which is preliminary data.</text>
</comment>
<dbReference type="EMBL" id="BOMN01000022">
    <property type="protein sequence ID" value="GIE18593.1"/>
    <property type="molecule type" value="Genomic_DNA"/>
</dbReference>
<dbReference type="RefSeq" id="WP_203835855.1">
    <property type="nucleotide sequence ID" value="NZ_BAAATV010000003.1"/>
</dbReference>
<gene>
    <name evidence="1" type="ORF">Ahu01nite_016950</name>
</gene>
<protein>
    <recommendedName>
        <fullName evidence="3">DNA-binding protein</fullName>
    </recommendedName>
</protein>
<reference evidence="1 2" key="1">
    <citation type="submission" date="2021-01" db="EMBL/GenBank/DDBJ databases">
        <title>Whole genome shotgun sequence of Actinoplanes humidus NBRC 14915.</title>
        <authorList>
            <person name="Komaki H."/>
            <person name="Tamura T."/>
        </authorList>
    </citation>
    <scope>NUCLEOTIDE SEQUENCE [LARGE SCALE GENOMIC DNA]</scope>
    <source>
        <strain evidence="1 2">NBRC 14915</strain>
    </source>
</reference>
<sequence>MSDVLLEAGAVLPGPPGDGALDAVAARSYRHPVLEGRTVVRLVGAAVGPAEDLSMEFLGFAPAGEPVAVGHARRQALGFPAWALVHDPANGRHALALVKEMEKLARVAGGKPGNAKDGYDALARRLDAAAPQFLPTFWEQAGRAFIAAGNARMAGTCFTAARRAEQVHGLVVDEDRVRDVHLEFAFAGALTAAMLAEYTRGVVDRRPAAEAYELVKSLALQRVAGGLSPHVSMAADLARLARAAGRDPEAEADEVVTRLLSFPAMGRAHPSVWKAYRKSLVRLGKCDAVIRARLLEIVPEPPGYNTDMTDQWLELLSASGADVALTTVAAGFTPGLASRWLERLLARRLSGRKVRNERLLALVERMIPRLVAEDGVQLASSSWTAELDVLDLCVAGGVRAGIGRGHRGTGFDVAAWSQDEGAGRRDLAAIAADPELRPALALGVSDALSRLRTGTSLNSPALPVPTLELAFSAAGVRDVLIGLILERTGRAGDGTITALDADLSGLAPLWSPAGMALAPGGFRRLHELDAAAVVARTLRAGLLTELCWPAYEAVAKEKKGIQIGAGWPQLVVHDQHSAHVIEPDGATTEHTFRYPAAGQRMAPSAYTQVSCLSADGDLIVSWLSEHGPAAYWASRPAELTGADWQLQRPGWGVPATPLPLPGGGVTTGAQPVHAGDARGPGHAYPLVSDGQAFWRCEWERGDSGDHAWRWREFDPLTGDGGRVSVPAFLAGAAGELVTEASRLHPAPKEFAASPLGWHDGLTGWRVTSTSSGTQTGEGVDGRRVTLSGVDGRNEPLVGAVTLPGSAVPLPVTRRPGYPGGRMRVWTADGGHVLAELGELTTTLPPFEWWHALRARDEAGSAALRVLDETTAAALLAVDDTVTGTIRVKEAVAANVAAHLPAVTDTVLRDRVVEVVALAVRMRRRIAEIPRHLGAQATPERPVPAVTDEALRLAWDGLSGSRHTYYSGPAGSRHDILEQVAAVGALLGGSDQPGDIPVATAGWTALLTGLGAVALRAAAAVTSDADRTALTALLTTIAGTPLAGDGTPLRVLELTQPRMTESKVVVHRDGPQVTVLFPPEQHYTAGGYSWSRDAIQVSPGGVFTLPPDLTVREEVRPGGRLGGAGLTAFCTLLAERGPAPWRPEAAEELAAATGMTRAEATLLLAGLPGMQVWESNFLTAGQRATLGLSAAQAKVARAALAPLRFRQRIALLDAAMPADPAALWERGPDVDAIAREWIRLRGHRIAVPEDLVAELARVIDDARAAAMLQAIAGPQDGDWLSTDGRSRVESYYDVRTGADDGEPFDGIWLNAVATALPWLAYRLSWDDPLRAALPGALERARARLRNPHLLVGSGLHPVNERPDAGPALVDGHATNAFVTHHLAPAKLTGDDDPALGFVDDGTAVALRILLSGWIDGAVSTPEDAIGEPHDPRVSVPHLVAEVAEKFGCDSAVAAYYLQLLALPDPTDKAVQAWNGWKPAALRKAQEALTTAGLVVAAKRERAGRPVFLPGGWLPARAPRLPVETWKQSLYVEAGNRRLVPLALPELFAAAWSRVTAGDIPRYHDLKEQP</sequence>
<evidence type="ECO:0000313" key="2">
    <source>
        <dbReference type="Proteomes" id="UP000603200"/>
    </source>
</evidence>
<organism evidence="1 2">
    <name type="scientific">Winogradskya humida</name>
    <dbReference type="NCBI Taxonomy" id="113566"/>
    <lineage>
        <taxon>Bacteria</taxon>
        <taxon>Bacillati</taxon>
        <taxon>Actinomycetota</taxon>
        <taxon>Actinomycetes</taxon>
        <taxon>Micromonosporales</taxon>
        <taxon>Micromonosporaceae</taxon>
        <taxon>Winogradskya</taxon>
    </lineage>
</organism>
<proteinExistence type="predicted"/>
<accession>A0ABQ3ZJB2</accession>
<keyword evidence="2" id="KW-1185">Reference proteome</keyword>
<dbReference type="Proteomes" id="UP000603200">
    <property type="component" value="Unassembled WGS sequence"/>
</dbReference>
<evidence type="ECO:0008006" key="3">
    <source>
        <dbReference type="Google" id="ProtNLM"/>
    </source>
</evidence>
<name>A0ABQ3ZJB2_9ACTN</name>
<evidence type="ECO:0000313" key="1">
    <source>
        <dbReference type="EMBL" id="GIE18593.1"/>
    </source>
</evidence>